<dbReference type="Proteomes" id="UP001177140">
    <property type="component" value="Unassembled WGS sequence"/>
</dbReference>
<organism evidence="9 10">
    <name type="scientific">Papaver nudicaule</name>
    <name type="common">Iceland poppy</name>
    <dbReference type="NCBI Taxonomy" id="74823"/>
    <lineage>
        <taxon>Eukaryota</taxon>
        <taxon>Viridiplantae</taxon>
        <taxon>Streptophyta</taxon>
        <taxon>Embryophyta</taxon>
        <taxon>Tracheophyta</taxon>
        <taxon>Spermatophyta</taxon>
        <taxon>Magnoliopsida</taxon>
        <taxon>Ranunculales</taxon>
        <taxon>Papaveraceae</taxon>
        <taxon>Papaveroideae</taxon>
        <taxon>Papaver</taxon>
    </lineage>
</organism>
<feature type="transmembrane region" description="Helical" evidence="7">
    <location>
        <begin position="320"/>
        <end position="341"/>
    </location>
</feature>
<dbReference type="AlphaFoldDB" id="A0AA41S6U0"/>
<dbReference type="GO" id="GO:0005345">
    <property type="term" value="F:purine nucleobase transmembrane transporter activity"/>
    <property type="evidence" value="ECO:0007669"/>
    <property type="project" value="UniProtKB-UniRule"/>
</dbReference>
<evidence type="ECO:0000256" key="3">
    <source>
        <dbReference type="ARBA" id="ARBA00022448"/>
    </source>
</evidence>
<evidence type="ECO:0000256" key="2">
    <source>
        <dbReference type="ARBA" id="ARBA00006213"/>
    </source>
</evidence>
<reference evidence="9" key="1">
    <citation type="submission" date="2022-03" db="EMBL/GenBank/DDBJ databases">
        <title>A functionally conserved STORR gene fusion in Papaver species that diverged 16.8 million years ago.</title>
        <authorList>
            <person name="Catania T."/>
        </authorList>
    </citation>
    <scope>NUCLEOTIDE SEQUENCE</scope>
    <source>
        <strain evidence="9">S-191538</strain>
    </source>
</reference>
<accession>A0AA41S6U0</accession>
<feature type="transmembrane region" description="Helical" evidence="7">
    <location>
        <begin position="119"/>
        <end position="142"/>
    </location>
</feature>
<dbReference type="SUPFAM" id="SSF103481">
    <property type="entry name" value="Multidrug resistance efflux transporter EmrE"/>
    <property type="match status" value="1"/>
</dbReference>
<feature type="transmembrane region" description="Helical" evidence="7">
    <location>
        <begin position="250"/>
        <end position="271"/>
    </location>
</feature>
<dbReference type="EMBL" id="JAJJMA010143283">
    <property type="protein sequence ID" value="MCL7034222.1"/>
    <property type="molecule type" value="Genomic_DNA"/>
</dbReference>
<feature type="transmembrane region" description="Helical" evidence="7">
    <location>
        <begin position="154"/>
        <end position="172"/>
    </location>
</feature>
<comment type="similarity">
    <text evidence="2 7">Belongs to the purine permeases (TC 2.A.7.14) family.</text>
</comment>
<dbReference type="GO" id="GO:0016020">
    <property type="term" value="C:membrane"/>
    <property type="evidence" value="ECO:0007669"/>
    <property type="project" value="UniProtKB-SubCell"/>
</dbReference>
<dbReference type="Pfam" id="PF16913">
    <property type="entry name" value="PUNUT"/>
    <property type="match status" value="1"/>
</dbReference>
<feature type="transmembrane region" description="Helical" evidence="7">
    <location>
        <begin position="83"/>
        <end position="107"/>
    </location>
</feature>
<feature type="transmembrane region" description="Helical" evidence="7">
    <location>
        <begin position="291"/>
        <end position="313"/>
    </location>
</feature>
<feature type="transmembrane region" description="Helical" evidence="7">
    <location>
        <begin position="213"/>
        <end position="238"/>
    </location>
</feature>
<dbReference type="InterPro" id="IPR030182">
    <property type="entry name" value="PUP_plant"/>
</dbReference>
<proteinExistence type="inferred from homology"/>
<dbReference type="PANTHER" id="PTHR31376:SF17">
    <property type="entry name" value="PURINE PERMEASE 21-RELATED"/>
    <property type="match status" value="1"/>
</dbReference>
<comment type="subcellular location">
    <subcellularLocation>
        <location evidence="1 7">Membrane</location>
        <topology evidence="1 7">Multi-pass membrane protein</topology>
    </subcellularLocation>
</comment>
<gene>
    <name evidence="9" type="ORF">MKW94_013085</name>
</gene>
<comment type="caution">
    <text evidence="9">The sequence shown here is derived from an EMBL/GenBank/DDBJ whole genome shotgun (WGS) entry which is preliminary data.</text>
</comment>
<evidence type="ECO:0000256" key="7">
    <source>
        <dbReference type="RuleBase" id="RU368015"/>
    </source>
</evidence>
<evidence type="ECO:0000313" key="10">
    <source>
        <dbReference type="Proteomes" id="UP001177140"/>
    </source>
</evidence>
<feature type="transmembrane region" description="Helical" evidence="7">
    <location>
        <begin position="347"/>
        <end position="365"/>
    </location>
</feature>
<evidence type="ECO:0000256" key="4">
    <source>
        <dbReference type="ARBA" id="ARBA00022692"/>
    </source>
</evidence>
<evidence type="ECO:0000256" key="5">
    <source>
        <dbReference type="ARBA" id="ARBA00022989"/>
    </source>
</evidence>
<dbReference type="InterPro" id="IPR037185">
    <property type="entry name" value="EmrE-like"/>
</dbReference>
<sequence length="388" mass="42368">MGDVQEVQLQIKCQESKDEASACSGNNGSVSHDESRSASRTKGSKHYNWWFRVTVYAFLLIAGQSVATLLGELYYDKGGNSKWMATFVQSAGFPVLFVPLIVARVYLPATSSTTTERPASVSTVALLYFGLGVLIAGNGMLYSYGLLYLPVSTYSMLCSTQLVFSAIFSFFLNSQKFTAFILNSLILLTMSVVLLAVDPNNSSDSTTHSEGKYGLGFVCTLAASAGYSLLLSLTQLCFEKVIRKETINAVLEMSISTSVVSTCTCLVGIFASGDWKGLKSEMNEYQEGSVSYVMTLVWIAVTWQVFSVGLIGLVFEASSLFSNVISTLGSPVVPIFAVIFFHDTLSGVKIMAMLLSLWGFVSYIYQHYIDDCKAKKARTVDDQNEEKC</sequence>
<keyword evidence="10" id="KW-1185">Reference proteome</keyword>
<name>A0AA41S6U0_PAPNU</name>
<keyword evidence="4 7" id="KW-0812">Transmembrane</keyword>
<evidence type="ECO:0000256" key="6">
    <source>
        <dbReference type="ARBA" id="ARBA00023136"/>
    </source>
</evidence>
<keyword evidence="5 7" id="KW-1133">Transmembrane helix</keyword>
<dbReference type="GO" id="GO:0015211">
    <property type="term" value="F:purine nucleoside transmembrane transporter activity"/>
    <property type="evidence" value="ECO:0007669"/>
    <property type="project" value="UniProtKB-UniRule"/>
</dbReference>
<protein>
    <recommendedName>
        <fullName evidence="7">Probable purine permease</fullName>
    </recommendedName>
</protein>
<feature type="transmembrane region" description="Helical" evidence="7">
    <location>
        <begin position="49"/>
        <end position="71"/>
    </location>
</feature>
<feature type="transmembrane region" description="Helical" evidence="7">
    <location>
        <begin position="179"/>
        <end position="197"/>
    </location>
</feature>
<feature type="region of interest" description="Disordered" evidence="8">
    <location>
        <begin position="20"/>
        <end position="40"/>
    </location>
</feature>
<evidence type="ECO:0000313" key="9">
    <source>
        <dbReference type="EMBL" id="MCL7034222.1"/>
    </source>
</evidence>
<evidence type="ECO:0000256" key="1">
    <source>
        <dbReference type="ARBA" id="ARBA00004141"/>
    </source>
</evidence>
<dbReference type="PANTHER" id="PTHR31376">
    <property type="entry name" value="OS09G0467300 PROTEIN-RELATED"/>
    <property type="match status" value="1"/>
</dbReference>
<keyword evidence="3 7" id="KW-0813">Transport</keyword>
<evidence type="ECO:0000256" key="8">
    <source>
        <dbReference type="SAM" id="MobiDB-lite"/>
    </source>
</evidence>
<keyword evidence="6 7" id="KW-0472">Membrane</keyword>